<name>A0A845HW20_9BURK</name>
<evidence type="ECO:0000313" key="4">
    <source>
        <dbReference type="EMBL" id="MYN20546.1"/>
    </source>
</evidence>
<dbReference type="Proteomes" id="UP000484875">
    <property type="component" value="Unassembled WGS sequence"/>
</dbReference>
<accession>A0A845HW20</accession>
<dbReference type="PROSITE" id="PS50894">
    <property type="entry name" value="HPT"/>
    <property type="match status" value="1"/>
</dbReference>
<dbReference type="SUPFAM" id="SSF47226">
    <property type="entry name" value="Histidine-containing phosphotransfer domain, HPT domain"/>
    <property type="match status" value="1"/>
</dbReference>
<evidence type="ECO:0000259" key="3">
    <source>
        <dbReference type="PROSITE" id="PS50894"/>
    </source>
</evidence>
<dbReference type="GO" id="GO:0000160">
    <property type="term" value="P:phosphorelay signal transduction system"/>
    <property type="evidence" value="ECO:0007669"/>
    <property type="project" value="UniProtKB-KW"/>
</dbReference>
<dbReference type="EMBL" id="WWCV01000080">
    <property type="protein sequence ID" value="MYN20546.1"/>
    <property type="molecule type" value="Genomic_DNA"/>
</dbReference>
<sequence>MNPADDEVLHVAAGLHRLMGDYTLYLNILRSFRQRYRHAAAEAGTALASGDRDGALRIVHTLKGAAGMIGAQQVVRLAGALEASGGDAP</sequence>
<feature type="non-terminal residue" evidence="4">
    <location>
        <position position="89"/>
    </location>
</feature>
<dbReference type="InterPro" id="IPR008207">
    <property type="entry name" value="Sig_transdc_His_kin_Hpt_dom"/>
</dbReference>
<keyword evidence="1" id="KW-0902">Two-component regulatory system</keyword>
<evidence type="ECO:0000313" key="5">
    <source>
        <dbReference type="Proteomes" id="UP000484875"/>
    </source>
</evidence>
<feature type="domain" description="HPt" evidence="3">
    <location>
        <begin position="21"/>
        <end position="89"/>
    </location>
</feature>
<proteinExistence type="predicted"/>
<dbReference type="Pfam" id="PF01627">
    <property type="entry name" value="Hpt"/>
    <property type="match status" value="1"/>
</dbReference>
<reference evidence="4 5" key="1">
    <citation type="submission" date="2019-12" db="EMBL/GenBank/DDBJ databases">
        <title>Novel species isolated from a subtropical stream in China.</title>
        <authorList>
            <person name="Lu H."/>
        </authorList>
    </citation>
    <scope>NUCLEOTIDE SEQUENCE [LARGE SCALE GENOMIC DNA]</scope>
    <source>
        <strain evidence="4 5">FT107W</strain>
    </source>
</reference>
<evidence type="ECO:0000256" key="2">
    <source>
        <dbReference type="PROSITE-ProRule" id="PRU00110"/>
    </source>
</evidence>
<dbReference type="Gene3D" id="1.20.120.160">
    <property type="entry name" value="HPT domain"/>
    <property type="match status" value="1"/>
</dbReference>
<organism evidence="4 5">
    <name type="scientific">Duganella vulcania</name>
    <dbReference type="NCBI Taxonomy" id="2692166"/>
    <lineage>
        <taxon>Bacteria</taxon>
        <taxon>Pseudomonadati</taxon>
        <taxon>Pseudomonadota</taxon>
        <taxon>Betaproteobacteria</taxon>
        <taxon>Burkholderiales</taxon>
        <taxon>Oxalobacteraceae</taxon>
        <taxon>Telluria group</taxon>
        <taxon>Duganella</taxon>
    </lineage>
</organism>
<keyword evidence="5" id="KW-1185">Reference proteome</keyword>
<keyword evidence="2" id="KW-0597">Phosphoprotein</keyword>
<gene>
    <name evidence="4" type="ORF">GTP81_27780</name>
</gene>
<dbReference type="AlphaFoldDB" id="A0A845HW20"/>
<feature type="modified residue" description="Phosphohistidine" evidence="2">
    <location>
        <position position="60"/>
    </location>
</feature>
<protein>
    <submittedName>
        <fullName evidence="4">Phosphotransfer domain-containing protein</fullName>
    </submittedName>
</protein>
<dbReference type="GO" id="GO:0004672">
    <property type="term" value="F:protein kinase activity"/>
    <property type="evidence" value="ECO:0007669"/>
    <property type="project" value="UniProtKB-ARBA"/>
</dbReference>
<dbReference type="InterPro" id="IPR036641">
    <property type="entry name" value="HPT_dom_sf"/>
</dbReference>
<comment type="caution">
    <text evidence="4">The sequence shown here is derived from an EMBL/GenBank/DDBJ whole genome shotgun (WGS) entry which is preliminary data.</text>
</comment>
<dbReference type="RefSeq" id="WP_161092858.1">
    <property type="nucleotide sequence ID" value="NZ_WWCV01000080.1"/>
</dbReference>
<evidence type="ECO:0000256" key="1">
    <source>
        <dbReference type="ARBA" id="ARBA00023012"/>
    </source>
</evidence>